<feature type="compositionally biased region" description="Polar residues" evidence="1">
    <location>
        <begin position="935"/>
        <end position="945"/>
    </location>
</feature>
<protein>
    <submittedName>
        <fullName evidence="2">Pt repeat family protein</fullName>
    </submittedName>
</protein>
<evidence type="ECO:0000256" key="1">
    <source>
        <dbReference type="SAM" id="MobiDB-lite"/>
    </source>
</evidence>
<feature type="region of interest" description="Disordered" evidence="1">
    <location>
        <begin position="928"/>
        <end position="967"/>
    </location>
</feature>
<dbReference type="AlphaFoldDB" id="A0A1B7YUA0"/>
<sequence length="1255" mass="137366">MAEPDLVRPSTSHSGASGFQRRFLLSSPGRPRTATGHSEPKLTSTPSPAGLAVRVCIKFQSSLDLTYERQYQSSHGFEPTDQICQALIRRLTHCSHELLTRRDSTALERTIPQIGEGKPLRFELVYHIYRGGPEPWATKTFKSYQKYPMDRPSAMEIARSTDRIIGSFLKLHDRAFRWMHGRTHERSSSDLEILKPLSNPVSLLHIPESRFVDTTQDWEFLPGYEITLSFRSRCKSRRQREWQRTITLKSKQSSPLTLSHGEDMAWVLSTAMQRALDARKMAFDRQHRSCNKFDLLDECRHSEQSAVHVGFQIRNQLGLDHRHLRRELDSNLLLFQHPDGLDCQQFLNQLEHAFGAVRDDTDRELSEMDDFRLTVYELSGRGWKAEKPFAVCLDSAACYSRRTVKAILDRVQTSVADILGGNDMSITLMAHKRGHLVFDKTLVARSPYYATGQRQDEDAETVKKHFVSKLRNRIQSDIAMVVKDTCSLSDSEPQNIRVIERPVPAANDPVEMEALPCSSPLAIPTPNGAAPASFDGSSFTESSEPSGLRGETLQGVGGVETTAESVNDTVGPSQQPETPVKAIGFRDEGDFSSRSRLSFSLTEDGETATYHSSSSTPSLVDGEVATPHDSLLVTPTFMRTLSGTPQHFPNIASSETSYTDLMEDSLAGPPTPTMQRFNGPRQFSLMGKGSRSVSRQSLVSIDSGSEQRSLTDSEASPSPASDDAVVQVEEVASESEVDPESAPARSPALPDANVEPATVEPVLEGWLEYCCVPVGAEEQAAELEPEPALKAEVPQNTQSTPEEPAIVITPAEIRPRPITPPRSFEGFLEYAIETIVEEEEGEEDSDAEFHDADSTSAMAVMSSPSSFATATEMGLNSPTNFEQGAPSPLILDSATPSPNLLDSASPCFDNLAKRESGRVVEDAASAHGSAVKADSCTSSTNTIEPTVSAPCVPEASEPPSLPEATKVSSPQVFEAALTPEASLILEPSEPCTFEAAEPCPALETTEPSLLLAEPPETTLDSSEEAPWAPSSLTLTECQSVSSGVSRMPTSDSAISFSDKDDEETRELSTPPPLMTETEDSDYSEPPEPVVPFSEHSVRDTDEADTAAIHDDMTPSMSLSHWSPRASFFLPDEASDSYFSHMRKLSIPRPLFSRPDSGVTPLGRSPFSHKRQFSSPTAGLFGLHEPRRLDIGLRGALLGFVALQKQGRLERRSSQVLLRLENDRGMVIVPGGSRRNSETRGIGGAGFLGLGNVYAL</sequence>
<dbReference type="Proteomes" id="UP000092177">
    <property type="component" value="Chromosome 1"/>
</dbReference>
<organism evidence="2 3">
    <name type="scientific">Colletotrichum higginsianum (strain IMI 349063)</name>
    <name type="common">Crucifer anthracnose fungus</name>
    <dbReference type="NCBI Taxonomy" id="759273"/>
    <lineage>
        <taxon>Eukaryota</taxon>
        <taxon>Fungi</taxon>
        <taxon>Dikarya</taxon>
        <taxon>Ascomycota</taxon>
        <taxon>Pezizomycotina</taxon>
        <taxon>Sordariomycetes</taxon>
        <taxon>Hypocreomycetidae</taxon>
        <taxon>Glomerellales</taxon>
        <taxon>Glomerellaceae</taxon>
        <taxon>Colletotrichum</taxon>
        <taxon>Colletotrichum destructivum species complex</taxon>
    </lineage>
</organism>
<gene>
    <name evidence="2" type="ORF">CH63R_00809</name>
</gene>
<dbReference type="EMBL" id="LTAN01000001">
    <property type="protein sequence ID" value="OBR15629.1"/>
    <property type="molecule type" value="Genomic_DNA"/>
</dbReference>
<dbReference type="RefSeq" id="XP_018164146.1">
    <property type="nucleotide sequence ID" value="XM_018295784.1"/>
</dbReference>
<comment type="caution">
    <text evidence="2">The sequence shown here is derived from an EMBL/GenBank/DDBJ whole genome shotgun (WGS) entry which is preliminary data.</text>
</comment>
<reference evidence="3" key="1">
    <citation type="journal article" date="2017" name="BMC Genomics">
        <title>Gapless genome assembly of Colletotrichum higginsianum reveals chromosome structure and association of transposable elements with secondary metabolite gene clusters.</title>
        <authorList>
            <person name="Dallery J.-F."/>
            <person name="Lapalu N."/>
            <person name="Zampounis A."/>
            <person name="Pigne S."/>
            <person name="Luyten I."/>
            <person name="Amselem J."/>
            <person name="Wittenberg A.H.J."/>
            <person name="Zhou S."/>
            <person name="de Queiroz M.V."/>
            <person name="Robin G.P."/>
            <person name="Auger A."/>
            <person name="Hainaut M."/>
            <person name="Henrissat B."/>
            <person name="Kim K.-T."/>
            <person name="Lee Y.-H."/>
            <person name="Lespinet O."/>
            <person name="Schwartz D.C."/>
            <person name="Thon M.R."/>
            <person name="O'Connell R.J."/>
        </authorList>
    </citation>
    <scope>NUCLEOTIDE SEQUENCE [LARGE SCALE GENOMIC DNA]</scope>
    <source>
        <strain evidence="3">IMI 349063</strain>
    </source>
</reference>
<feature type="compositionally biased region" description="Low complexity" evidence="1">
    <location>
        <begin position="953"/>
        <end position="964"/>
    </location>
</feature>
<dbReference type="GeneID" id="28859891"/>
<feature type="region of interest" description="Disordered" evidence="1">
    <location>
        <begin position="524"/>
        <end position="587"/>
    </location>
</feature>
<feature type="region of interest" description="Disordered" evidence="1">
    <location>
        <begin position="1"/>
        <end position="46"/>
    </location>
</feature>
<dbReference type="OrthoDB" id="5144858at2759"/>
<feature type="compositionally biased region" description="Polar residues" evidence="1">
    <location>
        <begin position="562"/>
        <end position="577"/>
    </location>
</feature>
<feature type="compositionally biased region" description="Polar residues" evidence="1">
    <location>
        <begin position="691"/>
        <end position="710"/>
    </location>
</feature>
<evidence type="ECO:0000313" key="2">
    <source>
        <dbReference type="EMBL" id="OBR15629.1"/>
    </source>
</evidence>
<name>A0A1B7YUA0_COLHI</name>
<feature type="region of interest" description="Disordered" evidence="1">
    <location>
        <begin position="664"/>
        <end position="753"/>
    </location>
</feature>
<keyword evidence="3" id="KW-1185">Reference proteome</keyword>
<dbReference type="KEGG" id="chig:CH63R_00809"/>
<accession>A0A1B7YUA0</accession>
<evidence type="ECO:0000313" key="3">
    <source>
        <dbReference type="Proteomes" id="UP000092177"/>
    </source>
</evidence>
<feature type="compositionally biased region" description="Polar residues" evidence="1">
    <location>
        <begin position="1038"/>
        <end position="1055"/>
    </location>
</feature>
<feature type="compositionally biased region" description="Low complexity" evidence="1">
    <location>
        <begin position="712"/>
        <end position="730"/>
    </location>
</feature>
<proteinExistence type="predicted"/>
<dbReference type="VEuPathDB" id="FungiDB:CH63R_00809"/>
<feature type="region of interest" description="Disordered" evidence="1">
    <location>
        <begin position="1038"/>
        <end position="1098"/>
    </location>
</feature>
<feature type="compositionally biased region" description="Polar residues" evidence="1">
    <location>
        <begin position="535"/>
        <end position="545"/>
    </location>
</feature>